<reference evidence="2" key="1">
    <citation type="submission" date="2021-02" db="EMBL/GenBank/DDBJ databases">
        <authorList>
            <person name="Nowell W R."/>
        </authorList>
    </citation>
    <scope>NUCLEOTIDE SEQUENCE</scope>
    <source>
        <strain evidence="2">Ploen Becks lab</strain>
    </source>
</reference>
<accession>A0A814J026</accession>
<feature type="coiled-coil region" evidence="1">
    <location>
        <begin position="4"/>
        <end position="63"/>
    </location>
</feature>
<protein>
    <submittedName>
        <fullName evidence="2">Uncharacterized protein</fullName>
    </submittedName>
</protein>
<proteinExistence type="predicted"/>
<evidence type="ECO:0000313" key="3">
    <source>
        <dbReference type="Proteomes" id="UP000663879"/>
    </source>
</evidence>
<feature type="non-terminal residue" evidence="2">
    <location>
        <position position="64"/>
    </location>
</feature>
<gene>
    <name evidence="2" type="ORF">OXX778_LOCUS17822</name>
</gene>
<evidence type="ECO:0000256" key="1">
    <source>
        <dbReference type="SAM" id="Coils"/>
    </source>
</evidence>
<name>A0A814J026_9BILA</name>
<dbReference type="AlphaFoldDB" id="A0A814J026"/>
<evidence type="ECO:0000313" key="2">
    <source>
        <dbReference type="EMBL" id="CAF1030108.1"/>
    </source>
</evidence>
<keyword evidence="3" id="KW-1185">Reference proteome</keyword>
<sequence>QNEIQTLSELLKREKEQHELYIKQRNDIITDLKIEGEKNNQLYKLLEKEIDNLETQLETLKKKE</sequence>
<dbReference type="Proteomes" id="UP000663879">
    <property type="component" value="Unassembled WGS sequence"/>
</dbReference>
<dbReference type="EMBL" id="CAJNOC010004679">
    <property type="protein sequence ID" value="CAF1030108.1"/>
    <property type="molecule type" value="Genomic_DNA"/>
</dbReference>
<keyword evidence="1" id="KW-0175">Coiled coil</keyword>
<comment type="caution">
    <text evidence="2">The sequence shown here is derived from an EMBL/GenBank/DDBJ whole genome shotgun (WGS) entry which is preliminary data.</text>
</comment>
<organism evidence="2 3">
    <name type="scientific">Brachionus calyciflorus</name>
    <dbReference type="NCBI Taxonomy" id="104777"/>
    <lineage>
        <taxon>Eukaryota</taxon>
        <taxon>Metazoa</taxon>
        <taxon>Spiralia</taxon>
        <taxon>Gnathifera</taxon>
        <taxon>Rotifera</taxon>
        <taxon>Eurotatoria</taxon>
        <taxon>Monogononta</taxon>
        <taxon>Pseudotrocha</taxon>
        <taxon>Ploima</taxon>
        <taxon>Brachionidae</taxon>
        <taxon>Brachionus</taxon>
    </lineage>
</organism>